<dbReference type="GO" id="GO:0003755">
    <property type="term" value="F:peptidyl-prolyl cis-trans isomerase activity"/>
    <property type="evidence" value="ECO:0007669"/>
    <property type="project" value="UniProtKB-EC"/>
</dbReference>
<comment type="similarity">
    <text evidence="4">Belongs to the cyclophilin-type PPIase family. CWC27 subfamily.</text>
</comment>
<dbReference type="SUPFAM" id="SSF50891">
    <property type="entry name" value="Cyclophilin-like"/>
    <property type="match status" value="1"/>
</dbReference>
<feature type="domain" description="PPIase cyclophilin-type" evidence="6">
    <location>
        <begin position="18"/>
        <end position="190"/>
    </location>
</feature>
<evidence type="ECO:0000256" key="5">
    <source>
        <dbReference type="SAM" id="MobiDB-lite"/>
    </source>
</evidence>
<dbReference type="Pfam" id="PF00160">
    <property type="entry name" value="Pro_isomerase"/>
    <property type="match status" value="1"/>
</dbReference>
<dbReference type="AlphaFoldDB" id="W2S9H0"/>
<dbReference type="VEuPathDB" id="FungiDB:HMPREF1541_10353"/>
<feature type="compositionally biased region" description="Low complexity" evidence="5">
    <location>
        <begin position="334"/>
        <end position="347"/>
    </location>
</feature>
<dbReference type="PANTHER" id="PTHR45625">
    <property type="entry name" value="PEPTIDYL-PROLYL CIS-TRANS ISOMERASE-RELATED"/>
    <property type="match status" value="1"/>
</dbReference>
<dbReference type="HOGENOM" id="CLU_012062_14_5_1"/>
<evidence type="ECO:0000256" key="4">
    <source>
        <dbReference type="ARBA" id="ARBA00038509"/>
    </source>
</evidence>
<keyword evidence="3" id="KW-0539">Nucleus</keyword>
<protein>
    <recommendedName>
        <fullName evidence="6">PPIase cyclophilin-type domain-containing protein</fullName>
    </recommendedName>
</protein>
<dbReference type="Proteomes" id="UP000030752">
    <property type="component" value="Unassembled WGS sequence"/>
</dbReference>
<dbReference type="PRINTS" id="PR00153">
    <property type="entry name" value="CSAPPISMRASE"/>
</dbReference>
<dbReference type="InterPro" id="IPR029000">
    <property type="entry name" value="Cyclophilin-like_dom_sf"/>
</dbReference>
<proteinExistence type="inferred from homology"/>
<dbReference type="Gene3D" id="2.40.100.10">
    <property type="entry name" value="Cyclophilin-like"/>
    <property type="match status" value="1"/>
</dbReference>
<feature type="region of interest" description="Disordered" evidence="5">
    <location>
        <begin position="536"/>
        <end position="587"/>
    </location>
</feature>
<dbReference type="PROSITE" id="PS50072">
    <property type="entry name" value="CSA_PPIASE_2"/>
    <property type="match status" value="1"/>
</dbReference>
<evidence type="ECO:0000256" key="3">
    <source>
        <dbReference type="ARBA" id="ARBA00023242"/>
    </source>
</evidence>
<evidence type="ECO:0000313" key="8">
    <source>
        <dbReference type="Proteomes" id="UP000030752"/>
    </source>
</evidence>
<feature type="region of interest" description="Disordered" evidence="5">
    <location>
        <begin position="430"/>
        <end position="480"/>
    </location>
</feature>
<organism evidence="7 8">
    <name type="scientific">Cyphellophora europaea (strain CBS 101466)</name>
    <name type="common">Phialophora europaea</name>
    <dbReference type="NCBI Taxonomy" id="1220924"/>
    <lineage>
        <taxon>Eukaryota</taxon>
        <taxon>Fungi</taxon>
        <taxon>Dikarya</taxon>
        <taxon>Ascomycota</taxon>
        <taxon>Pezizomycotina</taxon>
        <taxon>Eurotiomycetes</taxon>
        <taxon>Chaetothyriomycetidae</taxon>
        <taxon>Chaetothyriales</taxon>
        <taxon>Cyphellophoraceae</taxon>
        <taxon>Cyphellophora</taxon>
    </lineage>
</organism>
<dbReference type="GO" id="GO:0071013">
    <property type="term" value="C:catalytic step 2 spliceosome"/>
    <property type="evidence" value="ECO:0007669"/>
    <property type="project" value="TreeGrafter"/>
</dbReference>
<reference evidence="7 8" key="1">
    <citation type="submission" date="2013-03" db="EMBL/GenBank/DDBJ databases">
        <title>The Genome Sequence of Phialophora europaea CBS 101466.</title>
        <authorList>
            <consortium name="The Broad Institute Genomics Platform"/>
            <person name="Cuomo C."/>
            <person name="de Hoog S."/>
            <person name="Gorbushina A."/>
            <person name="Walker B."/>
            <person name="Young S.K."/>
            <person name="Zeng Q."/>
            <person name="Gargeya S."/>
            <person name="Fitzgerald M."/>
            <person name="Haas B."/>
            <person name="Abouelleil A."/>
            <person name="Allen A.W."/>
            <person name="Alvarado L."/>
            <person name="Arachchi H.M."/>
            <person name="Berlin A.M."/>
            <person name="Chapman S.B."/>
            <person name="Gainer-Dewar J."/>
            <person name="Goldberg J."/>
            <person name="Griggs A."/>
            <person name="Gujja S."/>
            <person name="Hansen M."/>
            <person name="Howarth C."/>
            <person name="Imamovic A."/>
            <person name="Ireland A."/>
            <person name="Larimer J."/>
            <person name="McCowan C."/>
            <person name="Murphy C."/>
            <person name="Pearson M."/>
            <person name="Poon T.W."/>
            <person name="Priest M."/>
            <person name="Roberts A."/>
            <person name="Saif S."/>
            <person name="Shea T."/>
            <person name="Sisk P."/>
            <person name="Sykes S."/>
            <person name="Wortman J."/>
            <person name="Nusbaum C."/>
            <person name="Birren B."/>
        </authorList>
    </citation>
    <scope>NUCLEOTIDE SEQUENCE [LARGE SCALE GENOMIC DNA]</scope>
    <source>
        <strain evidence="7 8">CBS 101466</strain>
    </source>
</reference>
<dbReference type="InterPro" id="IPR044666">
    <property type="entry name" value="Cyclophilin_A-like"/>
</dbReference>
<accession>W2S9H0</accession>
<comment type="catalytic activity">
    <reaction evidence="1">
        <text>[protein]-peptidylproline (omega=180) = [protein]-peptidylproline (omega=0)</text>
        <dbReference type="Rhea" id="RHEA:16237"/>
        <dbReference type="Rhea" id="RHEA-COMP:10747"/>
        <dbReference type="Rhea" id="RHEA-COMP:10748"/>
        <dbReference type="ChEBI" id="CHEBI:83833"/>
        <dbReference type="ChEBI" id="CHEBI:83834"/>
        <dbReference type="EC" id="5.2.1.8"/>
    </reaction>
</comment>
<comment type="subcellular location">
    <subcellularLocation>
        <location evidence="2">Nucleus</location>
    </subcellularLocation>
</comment>
<feature type="region of interest" description="Disordered" evidence="5">
    <location>
        <begin position="275"/>
        <end position="415"/>
    </location>
</feature>
<dbReference type="eggNOG" id="KOG0885">
    <property type="taxonomic scope" value="Eukaryota"/>
</dbReference>
<feature type="compositionally biased region" description="Basic and acidic residues" evidence="5">
    <location>
        <begin position="576"/>
        <end position="587"/>
    </location>
</feature>
<dbReference type="EMBL" id="KB822714">
    <property type="protein sequence ID" value="ETN44683.1"/>
    <property type="molecule type" value="Genomic_DNA"/>
</dbReference>
<dbReference type="GeneID" id="19977692"/>
<evidence type="ECO:0000259" key="6">
    <source>
        <dbReference type="PROSITE" id="PS50072"/>
    </source>
</evidence>
<dbReference type="InterPro" id="IPR002130">
    <property type="entry name" value="Cyclophilin-type_PPIase_dom"/>
</dbReference>
<dbReference type="RefSeq" id="XP_008713246.1">
    <property type="nucleotide sequence ID" value="XM_008715024.1"/>
</dbReference>
<name>W2S9H0_CYPE1</name>
<dbReference type="PANTHER" id="PTHR45625:SF6">
    <property type="entry name" value="SPLICEOSOME-ASSOCIATED PROTEIN CWC27 HOMOLOG"/>
    <property type="match status" value="1"/>
</dbReference>
<evidence type="ECO:0000313" key="7">
    <source>
        <dbReference type="EMBL" id="ETN44683.1"/>
    </source>
</evidence>
<dbReference type="STRING" id="1220924.W2S9H0"/>
<dbReference type="InParanoid" id="W2S9H0"/>
<feature type="compositionally biased region" description="Basic and acidic residues" evidence="5">
    <location>
        <begin position="560"/>
        <end position="569"/>
    </location>
</feature>
<dbReference type="OrthoDB" id="442970at2759"/>
<evidence type="ECO:0000256" key="2">
    <source>
        <dbReference type="ARBA" id="ARBA00004123"/>
    </source>
</evidence>
<sequence length="587" mass="63836">MSAHYNLEPPPTATVLLHTTAGDIQLSLFAQQTPLTCRNFLQHCLDGTYDNLPFHRIASDFVIQTGDPTGTGDGGQNIYEDDEFEKYDERWARLLGREEGDKIVFGDEVHSRLKFGRRGLLGMAKDAEGGYGSQWFVTLGNVGRELDGRCTMFGRVEGEGIYSIVRIAEGEVVEGTERPVYPERVTGVEVLELPKGEAWASMKPRQKVAQRVAEEKKETKKPVKKGKKAKAMLSFGDDEAESDVVIKPKKAKFNTALIDASTTPEATKAIGKVAANKATPVSQRRSPSPQQPTPTVPAKRKASTSDAPPSPTHHRKPSSPDPSMQLPLRNPEIPSRSPSVSRSTSPPGRDLSATQTKAALDAQISALKASMRRPTTTVGEVSRKQSALEALIPATSTRGRKRPRPGDAGAGGREDAKALKMLNAFRTRLEAADSTDHTQPAVGKGQNGRSKSHAVASDGDPTLPATGAGPNAPAVDAETQGDEEAKLCDLHFIANCLSCFAADAAETAEEEDNEKNNDRGFLGHQLTFAKDVLGKDGEWRKRERNRRVEDDDGGLVVLDPRVKEKELKRGNKKKEKGGGREWDRGRR</sequence>
<gene>
    <name evidence="7" type="ORF">HMPREF1541_10353</name>
</gene>
<feature type="compositionally biased region" description="Basic and acidic residues" evidence="5">
    <location>
        <begin position="536"/>
        <end position="549"/>
    </location>
</feature>
<feature type="compositionally biased region" description="Low complexity" evidence="5">
    <location>
        <begin position="279"/>
        <end position="288"/>
    </location>
</feature>
<evidence type="ECO:0000256" key="1">
    <source>
        <dbReference type="ARBA" id="ARBA00000971"/>
    </source>
</evidence>
<keyword evidence="8" id="KW-1185">Reference proteome</keyword>